<gene>
    <name evidence="1" type="ORF">OEW28_03790</name>
</gene>
<dbReference type="EMBL" id="JAOWKY010000001">
    <property type="protein sequence ID" value="MCV2867739.1"/>
    <property type="molecule type" value="Genomic_DNA"/>
</dbReference>
<dbReference type="CDD" id="cd02980">
    <property type="entry name" value="TRX_Fd_family"/>
    <property type="match status" value="1"/>
</dbReference>
<dbReference type="Gene3D" id="3.40.30.10">
    <property type="entry name" value="Glutaredoxin"/>
    <property type="match status" value="1"/>
</dbReference>
<dbReference type="Pfam" id="PF07845">
    <property type="entry name" value="DUF1636"/>
    <property type="match status" value="1"/>
</dbReference>
<organism evidence="1 2">
    <name type="scientific">Albidovulum marisflavi</name>
    <dbReference type="NCBI Taxonomy" id="2984159"/>
    <lineage>
        <taxon>Bacteria</taxon>
        <taxon>Pseudomonadati</taxon>
        <taxon>Pseudomonadota</taxon>
        <taxon>Alphaproteobacteria</taxon>
        <taxon>Rhodobacterales</taxon>
        <taxon>Paracoccaceae</taxon>
        <taxon>Albidovulum</taxon>
    </lineage>
</organism>
<dbReference type="SUPFAM" id="SSF52833">
    <property type="entry name" value="Thioredoxin-like"/>
    <property type="match status" value="1"/>
</dbReference>
<evidence type="ECO:0000313" key="1">
    <source>
        <dbReference type="EMBL" id="MCV2867739.1"/>
    </source>
</evidence>
<proteinExistence type="predicted"/>
<accession>A0ABT2Z9B8</accession>
<reference evidence="1 2" key="1">
    <citation type="submission" date="2022-10" db="EMBL/GenBank/DDBJ databases">
        <title>Defluviimonas sp. nov., isolated from ocean surface water.</title>
        <authorList>
            <person name="He W."/>
            <person name="Wang L."/>
            <person name="Zhang D.-F."/>
        </authorList>
    </citation>
    <scope>NUCLEOTIDE SEQUENCE [LARGE SCALE GENOMIC DNA]</scope>
    <source>
        <strain evidence="1 2">WL0002</strain>
    </source>
</reference>
<sequence length="108" mass="11145">MTGTTVTVCMSCGPAQGELVATLATAFRAAHLPITVRGTECMSGCSRSPTLAVRAPGKTAYLFGDVSGADLPDLLIFARMYLSSPDGNFADARPLGALRTKAIARIPG</sequence>
<name>A0ABT2Z9B8_9RHOB</name>
<protein>
    <submittedName>
        <fullName evidence="1">DUF1636 domain-containing protein</fullName>
    </submittedName>
</protein>
<evidence type="ECO:0000313" key="2">
    <source>
        <dbReference type="Proteomes" id="UP001652542"/>
    </source>
</evidence>
<keyword evidence="2" id="KW-1185">Reference proteome</keyword>
<dbReference type="InterPro" id="IPR012863">
    <property type="entry name" value="DUF1636"/>
</dbReference>
<comment type="caution">
    <text evidence="1">The sequence shown here is derived from an EMBL/GenBank/DDBJ whole genome shotgun (WGS) entry which is preliminary data.</text>
</comment>
<dbReference type="RefSeq" id="WP_263733378.1">
    <property type="nucleotide sequence ID" value="NZ_JAOWKY010000001.1"/>
</dbReference>
<dbReference type="InterPro" id="IPR036249">
    <property type="entry name" value="Thioredoxin-like_sf"/>
</dbReference>
<dbReference type="Proteomes" id="UP001652542">
    <property type="component" value="Unassembled WGS sequence"/>
</dbReference>